<evidence type="ECO:0000313" key="13">
    <source>
        <dbReference type="Proteomes" id="UP001497480"/>
    </source>
</evidence>
<dbReference type="PANTHER" id="PTHR10015">
    <property type="entry name" value="HEAT SHOCK TRANSCRIPTION FACTOR"/>
    <property type="match status" value="1"/>
</dbReference>
<dbReference type="InterPro" id="IPR036390">
    <property type="entry name" value="WH_DNA-bd_sf"/>
</dbReference>
<keyword evidence="8" id="KW-0539">Nucleus</keyword>
<evidence type="ECO:0000256" key="4">
    <source>
        <dbReference type="ARBA" id="ARBA00023015"/>
    </source>
</evidence>
<evidence type="ECO:0000259" key="11">
    <source>
        <dbReference type="PROSITE" id="PS00434"/>
    </source>
</evidence>
<keyword evidence="13" id="KW-1185">Reference proteome</keyword>
<keyword evidence="3" id="KW-0597">Phosphoprotein</keyword>
<evidence type="ECO:0000256" key="2">
    <source>
        <dbReference type="ARBA" id="ARBA00011233"/>
    </source>
</evidence>
<dbReference type="InterPro" id="IPR036388">
    <property type="entry name" value="WH-like_DNA-bd_sf"/>
</dbReference>
<keyword evidence="5" id="KW-0346">Stress response</keyword>
<dbReference type="GO" id="GO:0006357">
    <property type="term" value="P:regulation of transcription by RNA polymerase II"/>
    <property type="evidence" value="ECO:0007669"/>
    <property type="project" value="TreeGrafter"/>
</dbReference>
<evidence type="ECO:0000256" key="8">
    <source>
        <dbReference type="ARBA" id="ARBA00023242"/>
    </source>
</evidence>
<dbReference type="PROSITE" id="PS00434">
    <property type="entry name" value="HSF_DOMAIN"/>
    <property type="match status" value="1"/>
</dbReference>
<reference evidence="12 13" key="1">
    <citation type="submission" date="2024-03" db="EMBL/GenBank/DDBJ databases">
        <authorList>
            <person name="Martinez-Hernandez J."/>
        </authorList>
    </citation>
    <scope>NUCLEOTIDE SEQUENCE [LARGE SCALE GENOMIC DNA]</scope>
</reference>
<sequence length="359" mass="41165">MEQNNVIAPFVMKTYHMVNDPITDNLITWGPTNNSFIVLDPLEFSQSLLPAFFKHNNFSSFVRQLNTYGFKKVDPDRWEFANEWFLRGQKHMLKNIVRRKHCSRSYNSKFSSLSSSNSHLGKFEELSDEDMVMEITRLKEEQKALDEELQEMNKRLETTEKRPQQMMTFLCKVVEDPDVLSRTLIERERKQVAEKKRRLLSAATSSSSSSGMAMKTEFEEEETTVGNTILSSSLETGFEIDNFYHMAASPTQEAVAGGDAVAVWWRQKQGMVIGLPTRIAHDEYNYNDVYTYNYNDDNYNCTAAPIPLMAATNSSPPLSESYFRHDNNNSKKHVEIFSEMAAGSSPRPPYPFSLLEGGF</sequence>
<evidence type="ECO:0000313" key="12">
    <source>
        <dbReference type="EMBL" id="CAL0322190.1"/>
    </source>
</evidence>
<evidence type="ECO:0000256" key="5">
    <source>
        <dbReference type="ARBA" id="ARBA00023016"/>
    </source>
</evidence>
<comment type="caution">
    <text evidence="12">The sequence shown here is derived from an EMBL/GenBank/DDBJ whole genome shotgun (WGS) entry which is preliminary data.</text>
</comment>
<dbReference type="GO" id="GO:0034605">
    <property type="term" value="P:cellular response to heat"/>
    <property type="evidence" value="ECO:0007669"/>
    <property type="project" value="TreeGrafter"/>
</dbReference>
<dbReference type="GO" id="GO:0000978">
    <property type="term" value="F:RNA polymerase II cis-regulatory region sequence-specific DNA binding"/>
    <property type="evidence" value="ECO:0007669"/>
    <property type="project" value="TreeGrafter"/>
</dbReference>
<dbReference type="GO" id="GO:0005634">
    <property type="term" value="C:nucleus"/>
    <property type="evidence" value="ECO:0007669"/>
    <property type="project" value="UniProtKB-SubCell"/>
</dbReference>
<dbReference type="PANTHER" id="PTHR10015:SF332">
    <property type="entry name" value="HEAT STRESS TRANSCRIPTION FACTOR C-1"/>
    <property type="match status" value="1"/>
</dbReference>
<comment type="subcellular location">
    <subcellularLocation>
        <location evidence="1">Nucleus</location>
    </subcellularLocation>
</comment>
<evidence type="ECO:0000256" key="7">
    <source>
        <dbReference type="ARBA" id="ARBA00023163"/>
    </source>
</evidence>
<dbReference type="GO" id="GO:0003700">
    <property type="term" value="F:DNA-binding transcription factor activity"/>
    <property type="evidence" value="ECO:0007669"/>
    <property type="project" value="InterPro"/>
</dbReference>
<dbReference type="PRINTS" id="PR00056">
    <property type="entry name" value="HSFDOMAIN"/>
</dbReference>
<keyword evidence="6" id="KW-0238">DNA-binding</keyword>
<evidence type="ECO:0000256" key="3">
    <source>
        <dbReference type="ARBA" id="ARBA00022553"/>
    </source>
</evidence>
<dbReference type="SMART" id="SM00415">
    <property type="entry name" value="HSF"/>
    <property type="match status" value="1"/>
</dbReference>
<keyword evidence="4" id="KW-0805">Transcription regulation</keyword>
<keyword evidence="7" id="KW-0804">Transcription</keyword>
<dbReference type="InterPro" id="IPR000232">
    <property type="entry name" value="HSF_DNA-bd"/>
</dbReference>
<evidence type="ECO:0000256" key="1">
    <source>
        <dbReference type="ARBA" id="ARBA00004123"/>
    </source>
</evidence>
<gene>
    <name evidence="12" type="ORF">LLUT_LOCUS23250</name>
</gene>
<dbReference type="FunFam" id="1.10.10.10:FF:000037">
    <property type="entry name" value="Heat stress transcription factor B-4"/>
    <property type="match status" value="1"/>
</dbReference>
<proteinExistence type="inferred from homology"/>
<name>A0AAV1XKG6_LUPLU</name>
<keyword evidence="10" id="KW-0175">Coiled coil</keyword>
<evidence type="ECO:0000256" key="10">
    <source>
        <dbReference type="SAM" id="Coils"/>
    </source>
</evidence>
<dbReference type="Proteomes" id="UP001497480">
    <property type="component" value="Unassembled WGS sequence"/>
</dbReference>
<comment type="similarity">
    <text evidence="9">Belongs to the HSF family.</text>
</comment>
<organism evidence="12 13">
    <name type="scientific">Lupinus luteus</name>
    <name type="common">European yellow lupine</name>
    <dbReference type="NCBI Taxonomy" id="3873"/>
    <lineage>
        <taxon>Eukaryota</taxon>
        <taxon>Viridiplantae</taxon>
        <taxon>Streptophyta</taxon>
        <taxon>Embryophyta</taxon>
        <taxon>Tracheophyta</taxon>
        <taxon>Spermatophyta</taxon>
        <taxon>Magnoliopsida</taxon>
        <taxon>eudicotyledons</taxon>
        <taxon>Gunneridae</taxon>
        <taxon>Pentapetalae</taxon>
        <taxon>rosids</taxon>
        <taxon>fabids</taxon>
        <taxon>Fabales</taxon>
        <taxon>Fabaceae</taxon>
        <taxon>Papilionoideae</taxon>
        <taxon>50 kb inversion clade</taxon>
        <taxon>genistoids sensu lato</taxon>
        <taxon>core genistoids</taxon>
        <taxon>Genisteae</taxon>
        <taxon>Lupinus</taxon>
    </lineage>
</organism>
<feature type="domain" description="HSF-type DNA-binding" evidence="11">
    <location>
        <begin position="49"/>
        <end position="73"/>
    </location>
</feature>
<dbReference type="EMBL" id="CAXHTB010000016">
    <property type="protein sequence ID" value="CAL0322190.1"/>
    <property type="molecule type" value="Genomic_DNA"/>
</dbReference>
<comment type="subunit">
    <text evidence="2">Homotrimer.</text>
</comment>
<dbReference type="Gene3D" id="1.10.10.10">
    <property type="entry name" value="Winged helix-like DNA-binding domain superfamily/Winged helix DNA-binding domain"/>
    <property type="match status" value="1"/>
</dbReference>
<accession>A0AAV1XKG6</accession>
<protein>
    <recommendedName>
        <fullName evidence="11">HSF-type DNA-binding domain-containing protein</fullName>
    </recommendedName>
</protein>
<dbReference type="SUPFAM" id="SSF46785">
    <property type="entry name" value="Winged helix' DNA-binding domain"/>
    <property type="match status" value="1"/>
</dbReference>
<feature type="coiled-coil region" evidence="10">
    <location>
        <begin position="135"/>
        <end position="162"/>
    </location>
</feature>
<evidence type="ECO:0000256" key="6">
    <source>
        <dbReference type="ARBA" id="ARBA00023125"/>
    </source>
</evidence>
<evidence type="ECO:0000256" key="9">
    <source>
        <dbReference type="RuleBase" id="RU004020"/>
    </source>
</evidence>
<dbReference type="Pfam" id="PF00447">
    <property type="entry name" value="HSF_DNA-bind"/>
    <property type="match status" value="1"/>
</dbReference>
<dbReference type="AlphaFoldDB" id="A0AAV1XKG6"/>